<dbReference type="GO" id="GO:0004017">
    <property type="term" value="F:AMP kinase activity"/>
    <property type="evidence" value="ECO:0007669"/>
    <property type="project" value="UniProtKB-UniRule"/>
</dbReference>
<protein>
    <recommendedName>
        <fullName evidence="8 10">Adenylate kinase</fullName>
        <shortName evidence="8">AK</shortName>
        <ecNumber evidence="8 10">2.7.4.3</ecNumber>
    </recommendedName>
    <alternativeName>
        <fullName evidence="8">ATP-AMP transphosphorylase</fullName>
    </alternativeName>
    <alternativeName>
        <fullName evidence="8">ATP:AMP phosphotransferase</fullName>
    </alternativeName>
    <alternativeName>
        <fullName evidence="8">Adenylate monophosphate kinase</fullName>
    </alternativeName>
</protein>
<dbReference type="CDD" id="cd01428">
    <property type="entry name" value="ADK"/>
    <property type="match status" value="1"/>
</dbReference>
<feature type="binding site" evidence="8">
    <location>
        <position position="150"/>
    </location>
    <ligand>
        <name>Zn(2+)</name>
        <dbReference type="ChEBI" id="CHEBI:29105"/>
        <note>structural</note>
    </ligand>
</feature>
<dbReference type="RefSeq" id="WP_284679828.1">
    <property type="nucleotide sequence ID" value="NZ_CP060096.1"/>
</dbReference>
<dbReference type="NCBIfam" id="TIGR01351">
    <property type="entry name" value="adk"/>
    <property type="match status" value="1"/>
</dbReference>
<proteinExistence type="inferred from homology"/>
<dbReference type="HAMAP" id="MF_00235">
    <property type="entry name" value="Adenylate_kinase_Adk"/>
    <property type="match status" value="1"/>
</dbReference>
<feature type="binding site" evidence="8">
    <location>
        <position position="130"/>
    </location>
    <ligand>
        <name>Zn(2+)</name>
        <dbReference type="ChEBI" id="CHEBI:29105"/>
        <note>structural</note>
    </ligand>
</feature>
<evidence type="ECO:0000256" key="1">
    <source>
        <dbReference type="ARBA" id="ARBA00022679"/>
    </source>
</evidence>
<feature type="binding site" evidence="8">
    <location>
        <position position="133"/>
    </location>
    <ligand>
        <name>Zn(2+)</name>
        <dbReference type="ChEBI" id="CHEBI:29105"/>
        <note>structural</note>
    </ligand>
</feature>
<feature type="binding site" evidence="8">
    <location>
        <position position="171"/>
    </location>
    <ligand>
        <name>AMP</name>
        <dbReference type="ChEBI" id="CHEBI:456215"/>
    </ligand>
</feature>
<comment type="subcellular location">
    <subcellularLocation>
        <location evidence="8 10">Cytoplasm</location>
    </subcellularLocation>
</comment>
<dbReference type="AlphaFoldDB" id="A0A975AVB1"/>
<comment type="catalytic activity">
    <reaction evidence="8 10">
        <text>AMP + ATP = 2 ADP</text>
        <dbReference type="Rhea" id="RHEA:12973"/>
        <dbReference type="ChEBI" id="CHEBI:30616"/>
        <dbReference type="ChEBI" id="CHEBI:456215"/>
        <dbReference type="ChEBI" id="CHEBI:456216"/>
        <dbReference type="EC" id="2.7.4.3"/>
    </reaction>
</comment>
<gene>
    <name evidence="8" type="primary">adk</name>
    <name evidence="12" type="ORF">ACETAC_09865</name>
</gene>
<dbReference type="InterPro" id="IPR000850">
    <property type="entry name" value="Adenylat/UMP-CMP_kin"/>
</dbReference>
<accession>A0A975AVB1</accession>
<dbReference type="NCBIfam" id="NF001380">
    <property type="entry name" value="PRK00279.1-2"/>
    <property type="match status" value="1"/>
</dbReference>
<dbReference type="SUPFAM" id="SSF52540">
    <property type="entry name" value="P-loop containing nucleoside triphosphate hydrolases"/>
    <property type="match status" value="1"/>
</dbReference>
<dbReference type="InterPro" id="IPR027417">
    <property type="entry name" value="P-loop_NTPase"/>
</dbReference>
<keyword evidence="4 8" id="KW-0547">Nucleotide-binding</keyword>
<feature type="binding site" evidence="8">
    <location>
        <position position="199"/>
    </location>
    <ligand>
        <name>ATP</name>
        <dbReference type="ChEBI" id="CHEBI:30616"/>
    </ligand>
</feature>
<sequence>MRIVLLGSPGAGKGTQASMIAEANHIPHISTGDIFRYNIKNETELGKLAKQYIDKGLLVPDDVTNKIVQDRIQKEDCKNGFLLDGYPRNVYQAEFFDNLLEEKNLKLDFVLNINVDKDILINRLGGRRICPNCGATYHIVTDPPKIEGICDKCGAKLIIRSDDNIDSVLKRLKVYEDETKPLIEYYSKKNILIDIDGNKPVNEVFESIQALMGDNK</sequence>
<keyword evidence="8" id="KW-0963">Cytoplasm</keyword>
<feature type="binding site" evidence="8">
    <location>
        <begin position="57"/>
        <end position="59"/>
    </location>
    <ligand>
        <name>AMP</name>
        <dbReference type="ChEBI" id="CHEBI:456215"/>
    </ligand>
</feature>
<keyword evidence="7 8" id="KW-0067">ATP-binding</keyword>
<organism evidence="12 13">
    <name type="scientific">Aceticella autotrophica</name>
    <dbReference type="NCBI Taxonomy" id="2755338"/>
    <lineage>
        <taxon>Bacteria</taxon>
        <taxon>Bacillati</taxon>
        <taxon>Bacillota</taxon>
        <taxon>Clostridia</taxon>
        <taxon>Thermoanaerobacterales</taxon>
        <taxon>Thermoanaerobacteraceae</taxon>
        <taxon>Aceticella</taxon>
    </lineage>
</organism>
<evidence type="ECO:0000256" key="4">
    <source>
        <dbReference type="ARBA" id="ARBA00022741"/>
    </source>
</evidence>
<name>A0A975AVB1_9THEO</name>
<reference evidence="12" key="1">
    <citation type="submission" date="2020-08" db="EMBL/GenBank/DDBJ databases">
        <title>Genomic insights into the carbon and energy metabolism of the first obligate autotrophic acetogenic bacterium Aceticella autotrophica gen. nov., sp. nov.</title>
        <authorList>
            <person name="Toshchakov S.V."/>
            <person name="Elcheninov A.G."/>
            <person name="Kublanov I.V."/>
            <person name="Frolov E.N."/>
            <person name="Lebedinsky A.V."/>
        </authorList>
    </citation>
    <scope>NUCLEOTIDE SEQUENCE</scope>
    <source>
        <strain evidence="12">3443-3Ac</strain>
    </source>
</reference>
<dbReference type="PROSITE" id="PS00113">
    <property type="entry name" value="ADENYLATE_KINASE"/>
    <property type="match status" value="1"/>
</dbReference>
<dbReference type="GO" id="GO:0005524">
    <property type="term" value="F:ATP binding"/>
    <property type="evidence" value="ECO:0007669"/>
    <property type="project" value="UniProtKB-UniRule"/>
</dbReference>
<dbReference type="Pfam" id="PF00406">
    <property type="entry name" value="ADK"/>
    <property type="match status" value="1"/>
</dbReference>
<evidence type="ECO:0000313" key="12">
    <source>
        <dbReference type="EMBL" id="QSZ27139.1"/>
    </source>
</evidence>
<dbReference type="InterPro" id="IPR006259">
    <property type="entry name" value="Adenyl_kin_sub"/>
</dbReference>
<evidence type="ECO:0000256" key="6">
    <source>
        <dbReference type="ARBA" id="ARBA00022833"/>
    </source>
</evidence>
<dbReference type="EMBL" id="CP060096">
    <property type="protein sequence ID" value="QSZ27139.1"/>
    <property type="molecule type" value="Genomic_DNA"/>
</dbReference>
<evidence type="ECO:0000256" key="10">
    <source>
        <dbReference type="RuleBase" id="RU003331"/>
    </source>
</evidence>
<comment type="pathway">
    <text evidence="8">Purine metabolism; AMP biosynthesis via salvage pathway; AMP from ADP: step 1/1.</text>
</comment>
<dbReference type="GO" id="GO:0005737">
    <property type="term" value="C:cytoplasm"/>
    <property type="evidence" value="ECO:0007669"/>
    <property type="project" value="UniProtKB-SubCell"/>
</dbReference>
<dbReference type="Gene3D" id="3.40.50.300">
    <property type="entry name" value="P-loop containing nucleotide triphosphate hydrolases"/>
    <property type="match status" value="1"/>
</dbReference>
<feature type="binding site" evidence="8">
    <location>
        <begin position="10"/>
        <end position="15"/>
    </location>
    <ligand>
        <name>ATP</name>
        <dbReference type="ChEBI" id="CHEBI:30616"/>
    </ligand>
</feature>
<dbReference type="InterPro" id="IPR033690">
    <property type="entry name" value="Adenylat_kinase_CS"/>
</dbReference>
<feature type="region of interest" description="LID" evidence="8">
    <location>
        <begin position="126"/>
        <end position="163"/>
    </location>
</feature>
<keyword evidence="5 8" id="KW-0418">Kinase</keyword>
<feature type="binding site" evidence="8">
    <location>
        <begin position="136"/>
        <end position="137"/>
    </location>
    <ligand>
        <name>ATP</name>
        <dbReference type="ChEBI" id="CHEBI:30616"/>
    </ligand>
</feature>
<evidence type="ECO:0000256" key="2">
    <source>
        <dbReference type="ARBA" id="ARBA00022723"/>
    </source>
</evidence>
<feature type="binding site" evidence="8">
    <location>
        <position position="31"/>
    </location>
    <ligand>
        <name>AMP</name>
        <dbReference type="ChEBI" id="CHEBI:456215"/>
    </ligand>
</feature>
<dbReference type="GO" id="GO:0008270">
    <property type="term" value="F:zinc ion binding"/>
    <property type="evidence" value="ECO:0007669"/>
    <property type="project" value="UniProtKB-UniRule"/>
</dbReference>
<dbReference type="KEGG" id="aaut:ACETAC_09865"/>
<feature type="binding site" evidence="8">
    <location>
        <begin position="85"/>
        <end position="88"/>
    </location>
    <ligand>
        <name>AMP</name>
        <dbReference type="ChEBI" id="CHEBI:456215"/>
    </ligand>
</feature>
<feature type="domain" description="Adenylate kinase active site lid" evidence="11">
    <location>
        <begin position="127"/>
        <end position="162"/>
    </location>
</feature>
<evidence type="ECO:0000256" key="3">
    <source>
        <dbReference type="ARBA" id="ARBA00022727"/>
    </source>
</evidence>
<dbReference type="Proteomes" id="UP000671913">
    <property type="component" value="Chromosome"/>
</dbReference>
<comment type="similarity">
    <text evidence="8 9">Belongs to the adenylate kinase family.</text>
</comment>
<comment type="domain">
    <text evidence="8">Consists of three domains, a large central CORE domain and two small peripheral domains, NMPbind and LID, which undergo movements during catalysis. The LID domain closes over the site of phosphoryl transfer upon ATP binding. Assembling and dissambling the active center during each catalytic cycle provides an effective means to prevent ATP hydrolysis. Some bacteria have evolved a zinc-coordinating structure that stabilizes the LID domain.</text>
</comment>
<feature type="binding site" evidence="8">
    <location>
        <position position="153"/>
    </location>
    <ligand>
        <name>Zn(2+)</name>
        <dbReference type="ChEBI" id="CHEBI:29105"/>
        <note>structural</note>
    </ligand>
</feature>
<keyword evidence="2 8" id="KW-0479">Metal-binding</keyword>
<evidence type="ECO:0000256" key="5">
    <source>
        <dbReference type="ARBA" id="ARBA00022777"/>
    </source>
</evidence>
<feature type="binding site" evidence="8">
    <location>
        <position position="160"/>
    </location>
    <ligand>
        <name>AMP</name>
        <dbReference type="ChEBI" id="CHEBI:456215"/>
    </ligand>
</feature>
<comment type="subunit">
    <text evidence="8 10">Monomer.</text>
</comment>
<feature type="binding site" evidence="8">
    <location>
        <position position="36"/>
    </location>
    <ligand>
        <name>AMP</name>
        <dbReference type="ChEBI" id="CHEBI:456215"/>
    </ligand>
</feature>
<dbReference type="Pfam" id="PF05191">
    <property type="entry name" value="ADK_lid"/>
    <property type="match status" value="1"/>
</dbReference>
<keyword evidence="3 8" id="KW-0545">Nucleotide biosynthesis</keyword>
<keyword evidence="6 8" id="KW-0862">Zinc</keyword>
<keyword evidence="1 8" id="KW-0808">Transferase</keyword>
<dbReference type="GO" id="GO:0044209">
    <property type="term" value="P:AMP salvage"/>
    <property type="evidence" value="ECO:0007669"/>
    <property type="project" value="UniProtKB-UniRule"/>
</dbReference>
<dbReference type="PRINTS" id="PR00094">
    <property type="entry name" value="ADENYLTKNASE"/>
</dbReference>
<evidence type="ECO:0000256" key="7">
    <source>
        <dbReference type="ARBA" id="ARBA00022840"/>
    </source>
</evidence>
<dbReference type="EC" id="2.7.4.3" evidence="8 10"/>
<evidence type="ECO:0000256" key="9">
    <source>
        <dbReference type="RuleBase" id="RU003330"/>
    </source>
</evidence>
<comment type="function">
    <text evidence="8">Catalyzes the reversible transfer of the terminal phosphate group between ATP and AMP. Plays an important role in cellular energy homeostasis and in adenine nucleotide metabolism.</text>
</comment>
<feature type="region of interest" description="NMP" evidence="8">
    <location>
        <begin position="30"/>
        <end position="59"/>
    </location>
</feature>
<evidence type="ECO:0000259" key="11">
    <source>
        <dbReference type="Pfam" id="PF05191"/>
    </source>
</evidence>
<feature type="binding site" evidence="8">
    <location>
        <position position="92"/>
    </location>
    <ligand>
        <name>AMP</name>
        <dbReference type="ChEBI" id="CHEBI:456215"/>
    </ligand>
</feature>
<dbReference type="InterPro" id="IPR007862">
    <property type="entry name" value="Adenylate_kinase_lid-dom"/>
</dbReference>
<evidence type="ECO:0000256" key="8">
    <source>
        <dbReference type="HAMAP-Rule" id="MF_00235"/>
    </source>
</evidence>
<evidence type="ECO:0000313" key="13">
    <source>
        <dbReference type="Proteomes" id="UP000671913"/>
    </source>
</evidence>
<dbReference type="NCBIfam" id="NF001381">
    <property type="entry name" value="PRK00279.1-3"/>
    <property type="match status" value="1"/>
</dbReference>
<keyword evidence="13" id="KW-1185">Reference proteome</keyword>
<feature type="binding site" evidence="8">
    <location>
        <position position="127"/>
    </location>
    <ligand>
        <name>ATP</name>
        <dbReference type="ChEBI" id="CHEBI:30616"/>
    </ligand>
</feature>
<dbReference type="FunFam" id="3.40.50.300:FF:000106">
    <property type="entry name" value="Adenylate kinase mitochondrial"/>
    <property type="match status" value="1"/>
</dbReference>
<dbReference type="PANTHER" id="PTHR23359">
    <property type="entry name" value="NUCLEOTIDE KINASE"/>
    <property type="match status" value="1"/>
</dbReference>